<keyword evidence="1" id="KW-0269">Exonuclease</keyword>
<dbReference type="SUPFAM" id="SSF56219">
    <property type="entry name" value="DNase I-like"/>
    <property type="match status" value="1"/>
</dbReference>
<dbReference type="GO" id="GO:0004519">
    <property type="term" value="F:endonuclease activity"/>
    <property type="evidence" value="ECO:0007669"/>
    <property type="project" value="UniProtKB-KW"/>
</dbReference>
<dbReference type="EMBL" id="ALQA01000018">
    <property type="protein sequence ID" value="EJZ10006.1"/>
    <property type="molecule type" value="Genomic_DNA"/>
</dbReference>
<dbReference type="HOGENOM" id="CLU_3001143_0_0_11"/>
<dbReference type="InterPro" id="IPR036691">
    <property type="entry name" value="Endo/exonu/phosph_ase_sf"/>
</dbReference>
<accession>K0UTC1</accession>
<gene>
    <name evidence="1" type="ORF">MVAC_10977</name>
</gene>
<keyword evidence="1" id="KW-0255">Endonuclease</keyword>
<evidence type="ECO:0000313" key="2">
    <source>
        <dbReference type="Proteomes" id="UP000006072"/>
    </source>
</evidence>
<keyword evidence="2" id="KW-1185">Reference proteome</keyword>
<protein>
    <submittedName>
        <fullName evidence="1">Endonuclease/exonuclease/phosphatase</fullName>
    </submittedName>
</protein>
<dbReference type="Proteomes" id="UP000006072">
    <property type="component" value="Unassembled WGS sequence"/>
</dbReference>
<name>K0UTC1_MYCVA</name>
<evidence type="ECO:0000313" key="1">
    <source>
        <dbReference type="EMBL" id="EJZ10006.1"/>
    </source>
</evidence>
<keyword evidence="1" id="KW-0378">Hydrolase</keyword>
<comment type="caution">
    <text evidence="1">The sequence shown here is derived from an EMBL/GenBank/DDBJ whole genome shotgun (WGS) entry which is preliminary data.</text>
</comment>
<feature type="non-terminal residue" evidence="1">
    <location>
        <position position="1"/>
    </location>
</feature>
<keyword evidence="1" id="KW-0540">Nuclease</keyword>
<dbReference type="GO" id="GO:0004527">
    <property type="term" value="F:exonuclease activity"/>
    <property type="evidence" value="ECO:0007669"/>
    <property type="project" value="UniProtKB-KW"/>
</dbReference>
<organism evidence="1 2">
    <name type="scientific">Mycolicibacterium vaccae ATCC 25954</name>
    <dbReference type="NCBI Taxonomy" id="1194972"/>
    <lineage>
        <taxon>Bacteria</taxon>
        <taxon>Bacillati</taxon>
        <taxon>Actinomycetota</taxon>
        <taxon>Actinomycetes</taxon>
        <taxon>Mycobacteriales</taxon>
        <taxon>Mycobacteriaceae</taxon>
        <taxon>Mycolicibacterium</taxon>
    </lineage>
</organism>
<proteinExistence type="predicted"/>
<sequence>TGLRQLASAPTFPADRPIRQLDHVLTDDPGLTAAACETPQVPLSDHRPLVVRLQRK</sequence>
<reference evidence="1 2" key="1">
    <citation type="journal article" date="2012" name="J. Bacteriol.">
        <title>Complete Genome Sequence of Mycobacterium vaccae Type Strain ATCC 25954.</title>
        <authorList>
            <person name="Ho Y.S."/>
            <person name="Adroub S.A."/>
            <person name="Abadi M."/>
            <person name="Al Alwan B."/>
            <person name="Alkhateeb R."/>
            <person name="Gao G."/>
            <person name="Ragab A."/>
            <person name="Ali S."/>
            <person name="van Soolingen D."/>
            <person name="Bitter W."/>
            <person name="Pain A."/>
            <person name="Abdallah A.M."/>
        </authorList>
    </citation>
    <scope>NUCLEOTIDE SEQUENCE [LARGE SCALE GENOMIC DNA]</scope>
    <source>
        <strain evidence="1 2">ATCC 25954</strain>
    </source>
</reference>
<dbReference type="Gene3D" id="3.60.10.10">
    <property type="entry name" value="Endonuclease/exonuclease/phosphatase"/>
    <property type="match status" value="1"/>
</dbReference>
<dbReference type="AlphaFoldDB" id="K0UTC1"/>